<evidence type="ECO:0000313" key="3">
    <source>
        <dbReference type="EMBL" id="PCH39938.1"/>
    </source>
</evidence>
<keyword evidence="1" id="KW-0175">Coiled coil</keyword>
<keyword evidence="2" id="KW-0732">Signal</keyword>
<feature type="signal peptide" evidence="2">
    <location>
        <begin position="1"/>
        <end position="21"/>
    </location>
</feature>
<proteinExistence type="predicted"/>
<sequence length="277" mass="30527">MRAHIAITLLCDALRALEAKAAELAKERDARAQIAQAHKEAQEKLQQLGDTFQAESAELAAERTRRSETVKALEAARAQASRDAASRAKELDGLKSILESTQAKVASLSADKEYASKRLYEVELRLSIANQEREQVEVEKKSVSDQLWGLKTRVHTSADAIRRAVSEIELLAQRAARSGVSYNPREKAQPEGTLDVGAIVAGLSQLVLRVNSAKETIARILTDKENQTSTVRAMQSQLSQALRSKEKAERDCSTATEQIRNLEQRLLVARRLSSKGT</sequence>
<dbReference type="Proteomes" id="UP000218811">
    <property type="component" value="Unassembled WGS sequence"/>
</dbReference>
<evidence type="ECO:0000256" key="1">
    <source>
        <dbReference type="SAM" id="Coils"/>
    </source>
</evidence>
<dbReference type="EMBL" id="KB468053">
    <property type="protein sequence ID" value="PCH39938.1"/>
    <property type="molecule type" value="Genomic_DNA"/>
</dbReference>
<feature type="coiled-coil region" evidence="1">
    <location>
        <begin position="7"/>
        <end position="58"/>
    </location>
</feature>
<feature type="chain" id="PRO_5013971233" evidence="2">
    <location>
        <begin position="22"/>
        <end position="277"/>
    </location>
</feature>
<name>A0A2H3JQC0_WOLCO</name>
<evidence type="ECO:0000256" key="2">
    <source>
        <dbReference type="SAM" id="SignalP"/>
    </source>
</evidence>
<reference evidence="3 4" key="1">
    <citation type="journal article" date="2012" name="Science">
        <title>The Paleozoic origin of enzymatic lignin decomposition reconstructed from 31 fungal genomes.</title>
        <authorList>
            <person name="Floudas D."/>
            <person name="Binder M."/>
            <person name="Riley R."/>
            <person name="Barry K."/>
            <person name="Blanchette R.A."/>
            <person name="Henrissat B."/>
            <person name="Martinez A.T."/>
            <person name="Otillar R."/>
            <person name="Spatafora J.W."/>
            <person name="Yadav J.S."/>
            <person name="Aerts A."/>
            <person name="Benoit I."/>
            <person name="Boyd A."/>
            <person name="Carlson A."/>
            <person name="Copeland A."/>
            <person name="Coutinho P.M."/>
            <person name="de Vries R.P."/>
            <person name="Ferreira P."/>
            <person name="Findley K."/>
            <person name="Foster B."/>
            <person name="Gaskell J."/>
            <person name="Glotzer D."/>
            <person name="Gorecki P."/>
            <person name="Heitman J."/>
            <person name="Hesse C."/>
            <person name="Hori C."/>
            <person name="Igarashi K."/>
            <person name="Jurgens J.A."/>
            <person name="Kallen N."/>
            <person name="Kersten P."/>
            <person name="Kohler A."/>
            <person name="Kuees U."/>
            <person name="Kumar T.K.A."/>
            <person name="Kuo A."/>
            <person name="LaButti K."/>
            <person name="Larrondo L.F."/>
            <person name="Lindquist E."/>
            <person name="Ling A."/>
            <person name="Lombard V."/>
            <person name="Lucas S."/>
            <person name="Lundell T."/>
            <person name="Martin R."/>
            <person name="McLaughlin D.J."/>
            <person name="Morgenstern I."/>
            <person name="Morin E."/>
            <person name="Murat C."/>
            <person name="Nagy L.G."/>
            <person name="Nolan M."/>
            <person name="Ohm R.A."/>
            <person name="Patyshakuliyeva A."/>
            <person name="Rokas A."/>
            <person name="Ruiz-Duenas F.J."/>
            <person name="Sabat G."/>
            <person name="Salamov A."/>
            <person name="Samejima M."/>
            <person name="Schmutz J."/>
            <person name="Slot J.C."/>
            <person name="St John F."/>
            <person name="Stenlid J."/>
            <person name="Sun H."/>
            <person name="Sun S."/>
            <person name="Syed K."/>
            <person name="Tsang A."/>
            <person name="Wiebenga A."/>
            <person name="Young D."/>
            <person name="Pisabarro A."/>
            <person name="Eastwood D.C."/>
            <person name="Martin F."/>
            <person name="Cullen D."/>
            <person name="Grigoriev I.V."/>
            <person name="Hibbett D.S."/>
        </authorList>
    </citation>
    <scope>NUCLEOTIDE SEQUENCE [LARGE SCALE GENOMIC DNA]</scope>
    <source>
        <strain evidence="3 4">MD-104</strain>
    </source>
</reference>
<protein>
    <submittedName>
        <fullName evidence="3">Uncharacterized protein</fullName>
    </submittedName>
</protein>
<keyword evidence="4" id="KW-1185">Reference proteome</keyword>
<organism evidence="3 4">
    <name type="scientific">Wolfiporia cocos (strain MD-104)</name>
    <name type="common">Brown rot fungus</name>
    <dbReference type="NCBI Taxonomy" id="742152"/>
    <lineage>
        <taxon>Eukaryota</taxon>
        <taxon>Fungi</taxon>
        <taxon>Dikarya</taxon>
        <taxon>Basidiomycota</taxon>
        <taxon>Agaricomycotina</taxon>
        <taxon>Agaricomycetes</taxon>
        <taxon>Polyporales</taxon>
        <taxon>Phaeolaceae</taxon>
        <taxon>Wolfiporia</taxon>
    </lineage>
</organism>
<gene>
    <name evidence="3" type="ORF">WOLCODRAFT_149989</name>
</gene>
<dbReference type="AlphaFoldDB" id="A0A2H3JQC0"/>
<feature type="coiled-coil region" evidence="1">
    <location>
        <begin position="231"/>
        <end position="272"/>
    </location>
</feature>
<accession>A0A2H3JQC0</accession>
<evidence type="ECO:0000313" key="4">
    <source>
        <dbReference type="Proteomes" id="UP000218811"/>
    </source>
</evidence>